<dbReference type="AlphaFoldDB" id="A0A9P7E5T7"/>
<dbReference type="Proteomes" id="UP000807769">
    <property type="component" value="Unassembled WGS sequence"/>
</dbReference>
<evidence type="ECO:0000256" key="1">
    <source>
        <dbReference type="SAM" id="Phobius"/>
    </source>
</evidence>
<dbReference type="RefSeq" id="XP_041190428.1">
    <property type="nucleotide sequence ID" value="XM_041336305.1"/>
</dbReference>
<dbReference type="InterPro" id="IPR045339">
    <property type="entry name" value="DUF6534"/>
</dbReference>
<dbReference type="PANTHER" id="PTHR40465">
    <property type="entry name" value="CHROMOSOME 1, WHOLE GENOME SHOTGUN SEQUENCE"/>
    <property type="match status" value="1"/>
</dbReference>
<keyword evidence="1" id="KW-0812">Transmembrane</keyword>
<feature type="transmembrane region" description="Helical" evidence="1">
    <location>
        <begin position="300"/>
        <end position="324"/>
    </location>
</feature>
<sequence>MLETPHLSVRDSNPEQYIHHQGAASTSVEHQIGDGVAGCVGTRTWMPFLLKMFRRLRLLHLYLLQVCGRYTRTFRAIRLAPRIFIYLTLSVDAMNSLQGSTSDFDASVVIGPVQVFGLLSGALFGCLACQSYVYFAKFTSDCLALKATVSAVLLIQLGHFVCILSMLWTMTVSTYGDPSRLGVFPLAADLAILLSSFTVSIVQSFYAFRLWKLARNVYLPIICQMFSVVAQISTFILLARAFSMTDLTTFEASQGSLIMLAFSARAVCDWITTAGIAWNLKKKRGSNIIDHSTTTMIGRLIHWTIETALITSLLAGTVMILFLILKRNYVWFGAWLMWPNVIGNSMLISLNRRLLLQETRSDGGLGMIVFRAEATQSQTVPPESPQRVPRCRTLDQSGTMAAFQAYGSPHMRICLADDETRF</sequence>
<reference evidence="3" key="1">
    <citation type="journal article" date="2020" name="New Phytol.">
        <title>Comparative genomics reveals dynamic genome evolution in host specialist ectomycorrhizal fungi.</title>
        <authorList>
            <person name="Lofgren L.A."/>
            <person name="Nguyen N.H."/>
            <person name="Vilgalys R."/>
            <person name="Ruytinx J."/>
            <person name="Liao H.L."/>
            <person name="Branco S."/>
            <person name="Kuo A."/>
            <person name="LaButti K."/>
            <person name="Lipzen A."/>
            <person name="Andreopoulos W."/>
            <person name="Pangilinan J."/>
            <person name="Riley R."/>
            <person name="Hundley H."/>
            <person name="Na H."/>
            <person name="Barry K."/>
            <person name="Grigoriev I.V."/>
            <person name="Stajich J.E."/>
            <person name="Kennedy P.G."/>
        </authorList>
    </citation>
    <scope>NUCLEOTIDE SEQUENCE</scope>
    <source>
        <strain evidence="3">MN1</strain>
    </source>
</reference>
<evidence type="ECO:0000313" key="4">
    <source>
        <dbReference type="Proteomes" id="UP000807769"/>
    </source>
</evidence>
<evidence type="ECO:0000259" key="2">
    <source>
        <dbReference type="Pfam" id="PF20152"/>
    </source>
</evidence>
<evidence type="ECO:0000313" key="3">
    <source>
        <dbReference type="EMBL" id="KAG1812146.1"/>
    </source>
</evidence>
<feature type="transmembrane region" description="Helical" evidence="1">
    <location>
        <begin position="330"/>
        <end position="350"/>
    </location>
</feature>
<dbReference type="OrthoDB" id="2535105at2759"/>
<dbReference type="EMBL" id="JABBWG010000027">
    <property type="protein sequence ID" value="KAG1812146.1"/>
    <property type="molecule type" value="Genomic_DNA"/>
</dbReference>
<feature type="transmembrane region" description="Helical" evidence="1">
    <location>
        <begin position="190"/>
        <end position="208"/>
    </location>
</feature>
<dbReference type="PANTHER" id="PTHR40465:SF1">
    <property type="entry name" value="DUF6534 DOMAIN-CONTAINING PROTEIN"/>
    <property type="match status" value="1"/>
</dbReference>
<accession>A0A9P7E5T7</accession>
<organism evidence="3 4">
    <name type="scientific">Suillus subaureus</name>
    <dbReference type="NCBI Taxonomy" id="48587"/>
    <lineage>
        <taxon>Eukaryota</taxon>
        <taxon>Fungi</taxon>
        <taxon>Dikarya</taxon>
        <taxon>Basidiomycota</taxon>
        <taxon>Agaricomycotina</taxon>
        <taxon>Agaricomycetes</taxon>
        <taxon>Agaricomycetidae</taxon>
        <taxon>Boletales</taxon>
        <taxon>Suillineae</taxon>
        <taxon>Suillaceae</taxon>
        <taxon>Suillus</taxon>
    </lineage>
</organism>
<keyword evidence="4" id="KW-1185">Reference proteome</keyword>
<feature type="transmembrane region" description="Helical" evidence="1">
    <location>
        <begin position="217"/>
        <end position="238"/>
    </location>
</feature>
<protein>
    <recommendedName>
        <fullName evidence="2">DUF6534 domain-containing protein</fullName>
    </recommendedName>
</protein>
<keyword evidence="1" id="KW-1133">Transmembrane helix</keyword>
<keyword evidence="1" id="KW-0472">Membrane</keyword>
<feature type="domain" description="DUF6534" evidence="2">
    <location>
        <begin position="266"/>
        <end position="353"/>
    </location>
</feature>
<comment type="caution">
    <text evidence="3">The sequence shown here is derived from an EMBL/GenBank/DDBJ whole genome shotgun (WGS) entry which is preliminary data.</text>
</comment>
<gene>
    <name evidence="3" type="ORF">BJ212DRAFT_1371723</name>
</gene>
<feature type="transmembrane region" description="Helical" evidence="1">
    <location>
        <begin position="109"/>
        <end position="135"/>
    </location>
</feature>
<dbReference type="Pfam" id="PF20152">
    <property type="entry name" value="DUF6534"/>
    <property type="match status" value="1"/>
</dbReference>
<proteinExistence type="predicted"/>
<feature type="transmembrane region" description="Helical" evidence="1">
    <location>
        <begin position="147"/>
        <end position="170"/>
    </location>
</feature>
<feature type="transmembrane region" description="Helical" evidence="1">
    <location>
        <begin position="258"/>
        <end position="280"/>
    </location>
</feature>
<feature type="transmembrane region" description="Helical" evidence="1">
    <location>
        <begin position="79"/>
        <end position="97"/>
    </location>
</feature>
<name>A0A9P7E5T7_9AGAM</name>
<dbReference type="GeneID" id="64630322"/>